<name>A0AAJ4MNE0_9BURK</name>
<sequence>MTQRDHQYDIQIAEDAWIEHIDLGERYAQAVGIDEHLEGLWPLICRLETHCVAGCCGIDAFDFTRAGIAAALLELDRAQLHAACAQVRGAVAAAASDVFMSNTLNHIADKRVFLQLIEHLDRCITGPQTGQPASQPR</sequence>
<dbReference type="InterPro" id="IPR046294">
    <property type="entry name" value="DUF6331"/>
</dbReference>
<protein>
    <submittedName>
        <fullName evidence="1">Uncharacterized protein</fullName>
    </submittedName>
</protein>
<accession>A0AAJ4MNE0</accession>
<dbReference type="Pfam" id="PF19856">
    <property type="entry name" value="DUF6331"/>
    <property type="match status" value="1"/>
</dbReference>
<dbReference type="Proteomes" id="UP000662821">
    <property type="component" value="Chromosome"/>
</dbReference>
<dbReference type="RefSeq" id="WP_151095121.1">
    <property type="nucleotide sequence ID" value="NZ_CP071520.1"/>
</dbReference>
<dbReference type="EMBL" id="CP071520">
    <property type="protein sequence ID" value="QSX94096.1"/>
    <property type="molecule type" value="Genomic_DNA"/>
</dbReference>
<organism evidence="1 2">
    <name type="scientific">Janthinobacterium lividum</name>
    <dbReference type="NCBI Taxonomy" id="29581"/>
    <lineage>
        <taxon>Bacteria</taxon>
        <taxon>Pseudomonadati</taxon>
        <taxon>Pseudomonadota</taxon>
        <taxon>Betaproteobacteria</taxon>
        <taxon>Burkholderiales</taxon>
        <taxon>Oxalobacteraceae</taxon>
        <taxon>Janthinobacterium</taxon>
    </lineage>
</organism>
<reference evidence="1 2" key="1">
    <citation type="submission" date="2021-03" db="EMBL/GenBank/DDBJ databases">
        <title>Draft genome sequence of Janthinobacterium sp. strain PLB02 isolated from infected primmorphs (Lubomirskia baicalensis).</title>
        <authorList>
            <person name="Chernogor L.I."/>
            <person name="Belikov S.I."/>
            <person name="Petrushin I.S."/>
        </authorList>
    </citation>
    <scope>NUCLEOTIDE SEQUENCE [LARGE SCALE GENOMIC DNA]</scope>
    <source>
        <strain evidence="1 2">PLB02</strain>
    </source>
</reference>
<dbReference type="AlphaFoldDB" id="A0AAJ4MNE0"/>
<gene>
    <name evidence="1" type="ORF">J3P46_15135</name>
</gene>
<proteinExistence type="predicted"/>
<evidence type="ECO:0000313" key="2">
    <source>
        <dbReference type="Proteomes" id="UP000662821"/>
    </source>
</evidence>
<evidence type="ECO:0000313" key="1">
    <source>
        <dbReference type="EMBL" id="QSX94096.1"/>
    </source>
</evidence>